<name>A0A9P3LLW1_9APHY</name>
<feature type="compositionally biased region" description="Low complexity" evidence="5">
    <location>
        <begin position="46"/>
        <end position="58"/>
    </location>
</feature>
<evidence type="ECO:0000256" key="3">
    <source>
        <dbReference type="ARBA" id="ARBA00022989"/>
    </source>
</evidence>
<evidence type="ECO:0000256" key="5">
    <source>
        <dbReference type="SAM" id="MobiDB-lite"/>
    </source>
</evidence>
<proteinExistence type="predicted"/>
<evidence type="ECO:0000313" key="8">
    <source>
        <dbReference type="EMBL" id="GJF00169.1"/>
    </source>
</evidence>
<feature type="region of interest" description="Disordered" evidence="5">
    <location>
        <begin position="46"/>
        <end position="80"/>
    </location>
</feature>
<dbReference type="Pfam" id="PF07690">
    <property type="entry name" value="MFS_1"/>
    <property type="match status" value="1"/>
</dbReference>
<accession>A0A9P3LLW1</accession>
<dbReference type="Proteomes" id="UP000703269">
    <property type="component" value="Unassembled WGS sequence"/>
</dbReference>
<organism evidence="8 9">
    <name type="scientific">Phanerochaete sordida</name>
    <dbReference type="NCBI Taxonomy" id="48140"/>
    <lineage>
        <taxon>Eukaryota</taxon>
        <taxon>Fungi</taxon>
        <taxon>Dikarya</taxon>
        <taxon>Basidiomycota</taxon>
        <taxon>Agaricomycotina</taxon>
        <taxon>Agaricomycetes</taxon>
        <taxon>Polyporales</taxon>
        <taxon>Phanerochaetaceae</taxon>
        <taxon>Phanerochaete</taxon>
    </lineage>
</organism>
<dbReference type="Gene3D" id="1.20.1250.20">
    <property type="entry name" value="MFS general substrate transporter like domains"/>
    <property type="match status" value="1"/>
</dbReference>
<comment type="subcellular location">
    <subcellularLocation>
        <location evidence="1">Membrane</location>
        <topology evidence="1">Multi-pass membrane protein</topology>
    </subcellularLocation>
</comment>
<dbReference type="OrthoDB" id="3357846at2759"/>
<feature type="domain" description="Major facilitator superfamily (MFS) profile" evidence="7">
    <location>
        <begin position="159"/>
        <end position="588"/>
    </location>
</feature>
<feature type="transmembrane region" description="Helical" evidence="6">
    <location>
        <begin position="158"/>
        <end position="178"/>
    </location>
</feature>
<feature type="transmembrane region" description="Helical" evidence="6">
    <location>
        <begin position="225"/>
        <end position="244"/>
    </location>
</feature>
<dbReference type="GO" id="GO:0015244">
    <property type="term" value="F:fluconazole transmembrane transporter activity"/>
    <property type="evidence" value="ECO:0007669"/>
    <property type="project" value="TreeGrafter"/>
</dbReference>
<reference evidence="8 9" key="1">
    <citation type="submission" date="2021-08" db="EMBL/GenBank/DDBJ databases">
        <title>Draft Genome Sequence of Phanerochaete sordida strain YK-624.</title>
        <authorList>
            <person name="Mori T."/>
            <person name="Dohra H."/>
            <person name="Suzuki T."/>
            <person name="Kawagishi H."/>
            <person name="Hirai H."/>
        </authorList>
    </citation>
    <scope>NUCLEOTIDE SEQUENCE [LARGE SCALE GENOMIC DNA]</scope>
    <source>
        <strain evidence="8 9">YK-624</strain>
    </source>
</reference>
<dbReference type="InterPro" id="IPR036259">
    <property type="entry name" value="MFS_trans_sf"/>
</dbReference>
<keyword evidence="2 6" id="KW-0812">Transmembrane</keyword>
<dbReference type="FunFam" id="1.20.1250.20:FF:000011">
    <property type="entry name" value="MFS multidrug transporter, putative"/>
    <property type="match status" value="1"/>
</dbReference>
<dbReference type="InterPro" id="IPR020846">
    <property type="entry name" value="MFS_dom"/>
</dbReference>
<evidence type="ECO:0000256" key="6">
    <source>
        <dbReference type="SAM" id="Phobius"/>
    </source>
</evidence>
<feature type="transmembrane region" description="Helical" evidence="6">
    <location>
        <begin position="474"/>
        <end position="490"/>
    </location>
</feature>
<dbReference type="AlphaFoldDB" id="A0A9P3LLW1"/>
<dbReference type="PROSITE" id="PS50850">
    <property type="entry name" value="MFS"/>
    <property type="match status" value="1"/>
</dbReference>
<feature type="transmembrane region" description="Helical" evidence="6">
    <location>
        <begin position="190"/>
        <end position="213"/>
    </location>
</feature>
<keyword evidence="3 6" id="KW-1133">Transmembrane helix</keyword>
<feature type="transmembrane region" description="Helical" evidence="6">
    <location>
        <begin position="283"/>
        <end position="307"/>
    </location>
</feature>
<dbReference type="GO" id="GO:0005886">
    <property type="term" value="C:plasma membrane"/>
    <property type="evidence" value="ECO:0007669"/>
    <property type="project" value="TreeGrafter"/>
</dbReference>
<evidence type="ECO:0000259" key="7">
    <source>
        <dbReference type="PROSITE" id="PS50850"/>
    </source>
</evidence>
<evidence type="ECO:0000256" key="2">
    <source>
        <dbReference type="ARBA" id="ARBA00022692"/>
    </source>
</evidence>
<dbReference type="GO" id="GO:1990961">
    <property type="term" value="P:xenobiotic detoxification by transmembrane export across the plasma membrane"/>
    <property type="evidence" value="ECO:0007669"/>
    <property type="project" value="TreeGrafter"/>
</dbReference>
<dbReference type="InterPro" id="IPR011701">
    <property type="entry name" value="MFS"/>
</dbReference>
<evidence type="ECO:0000256" key="4">
    <source>
        <dbReference type="ARBA" id="ARBA00023136"/>
    </source>
</evidence>
<keyword evidence="9" id="KW-1185">Reference proteome</keyword>
<evidence type="ECO:0000313" key="9">
    <source>
        <dbReference type="Proteomes" id="UP000703269"/>
    </source>
</evidence>
<gene>
    <name evidence="8" type="ORF">PsYK624_164480</name>
</gene>
<dbReference type="SUPFAM" id="SSF103473">
    <property type="entry name" value="MFS general substrate transporter"/>
    <property type="match status" value="1"/>
</dbReference>
<feature type="transmembrane region" description="Helical" evidence="6">
    <location>
        <begin position="496"/>
        <end position="519"/>
    </location>
</feature>
<evidence type="ECO:0000256" key="1">
    <source>
        <dbReference type="ARBA" id="ARBA00004141"/>
    </source>
</evidence>
<protein>
    <submittedName>
        <fullName evidence="8">MFS general substrate transporter</fullName>
    </submittedName>
</protein>
<sequence length="598" mass="66120">MSVPDLLRDSFFGRIVYYASARRLFRHPEERPDFKLPPRYSVHMPGAAAAPRAESPAPSNRVSQAGTLAADDRRTSKGTILDDVTVNTAEHSEAHMPHRESTVAHEVLHLHPHDAEKATIAAMEREEERVYDNPNIVDWYGPGDPECPENWSFWKKTFVTYQIAHITFAIYIGSAIFAPGIPDLAEKFGISLVAGNLGITMFVLGYAIGPMFLAPMSEIPQFGRAPVYMITLLIFSLVQIPTALAKNLGALLPLRFLAGFVGSPPLATGGASLADMWPPQDRVVVIGAWSIAAMCGPTLGPLVGGFAAQAEGWTWTIWILLWLGGASWALLFFTMPETSSQAILYRRAVRLRRLTGNPALKSQAEIESEHMTVNEIAMMTLVRPFVLGFREPIVAFWNLYLGMVYGILYCFIASFDVVFIEHHHFNLGQNGLAFLGIITGVIIAFFGFLPWALYTLKPIFARGEFVPEDRLPPAFFGAFFFPISLFWFGWTSAAGVHWIVPILASGLWAMGAFYLFQAGMNYLADCYPRYVASVLASNDLFRSFIGAAFPLFSTAYFHNLGVGPALSIIGGIAIGMLPIPFALYRYGHKIRAWSKFAD</sequence>
<dbReference type="CDD" id="cd17323">
    <property type="entry name" value="MFS_Tpo1_MDR_like"/>
    <property type="match status" value="1"/>
</dbReference>
<dbReference type="PANTHER" id="PTHR23502:SF23">
    <property type="entry name" value="FLUCONAZOLE RESISTANCE PROTEIN 1"/>
    <property type="match status" value="1"/>
</dbReference>
<feature type="transmembrane region" description="Helical" evidence="6">
    <location>
        <begin position="564"/>
        <end position="584"/>
    </location>
</feature>
<keyword evidence="4 6" id="KW-0472">Membrane</keyword>
<feature type="transmembrane region" description="Helical" evidence="6">
    <location>
        <begin position="313"/>
        <end position="333"/>
    </location>
</feature>
<dbReference type="EMBL" id="BPQB01000137">
    <property type="protein sequence ID" value="GJF00169.1"/>
    <property type="molecule type" value="Genomic_DNA"/>
</dbReference>
<feature type="transmembrane region" description="Helical" evidence="6">
    <location>
        <begin position="432"/>
        <end position="453"/>
    </location>
</feature>
<comment type="caution">
    <text evidence="8">The sequence shown here is derived from an EMBL/GenBank/DDBJ whole genome shotgun (WGS) entry which is preliminary data.</text>
</comment>
<dbReference type="PANTHER" id="PTHR23502">
    <property type="entry name" value="MAJOR FACILITATOR SUPERFAMILY"/>
    <property type="match status" value="1"/>
</dbReference>
<feature type="transmembrane region" description="Helical" evidence="6">
    <location>
        <begin position="399"/>
        <end position="420"/>
    </location>
</feature>
<feature type="transmembrane region" description="Helical" evidence="6">
    <location>
        <begin position="250"/>
        <end position="271"/>
    </location>
</feature>